<sequence length="44" mass="4803">MAITALVCYMGTGITRIHCLFLCGLVLHCLPISSKTVLWVSHLS</sequence>
<proteinExistence type="predicted"/>
<protein>
    <submittedName>
        <fullName evidence="1">Uncharacterized protein</fullName>
    </submittedName>
</protein>
<name>A0A2P2NPL0_RHIMU</name>
<dbReference type="EMBL" id="GGEC01063846">
    <property type="protein sequence ID" value="MBX44330.1"/>
    <property type="molecule type" value="Transcribed_RNA"/>
</dbReference>
<organism evidence="1">
    <name type="scientific">Rhizophora mucronata</name>
    <name type="common">Asiatic mangrove</name>
    <dbReference type="NCBI Taxonomy" id="61149"/>
    <lineage>
        <taxon>Eukaryota</taxon>
        <taxon>Viridiplantae</taxon>
        <taxon>Streptophyta</taxon>
        <taxon>Embryophyta</taxon>
        <taxon>Tracheophyta</taxon>
        <taxon>Spermatophyta</taxon>
        <taxon>Magnoliopsida</taxon>
        <taxon>eudicotyledons</taxon>
        <taxon>Gunneridae</taxon>
        <taxon>Pentapetalae</taxon>
        <taxon>rosids</taxon>
        <taxon>fabids</taxon>
        <taxon>Malpighiales</taxon>
        <taxon>Rhizophoraceae</taxon>
        <taxon>Rhizophora</taxon>
    </lineage>
</organism>
<reference evidence="1" key="1">
    <citation type="submission" date="2018-02" db="EMBL/GenBank/DDBJ databases">
        <title>Rhizophora mucronata_Transcriptome.</title>
        <authorList>
            <person name="Meera S.P."/>
            <person name="Sreeshan A."/>
            <person name="Augustine A."/>
        </authorList>
    </citation>
    <scope>NUCLEOTIDE SEQUENCE</scope>
    <source>
        <tissue evidence="1">Leaf</tissue>
    </source>
</reference>
<dbReference type="AlphaFoldDB" id="A0A2P2NPL0"/>
<evidence type="ECO:0000313" key="1">
    <source>
        <dbReference type="EMBL" id="MBX44330.1"/>
    </source>
</evidence>
<accession>A0A2P2NPL0</accession>